<proteinExistence type="predicted"/>
<dbReference type="InterPro" id="IPR036374">
    <property type="entry name" value="OxRdtase_Mopterin-bd_sf"/>
</dbReference>
<evidence type="ECO:0000313" key="3">
    <source>
        <dbReference type="Proteomes" id="UP001321492"/>
    </source>
</evidence>
<dbReference type="InterPro" id="IPR006311">
    <property type="entry name" value="TAT_signal"/>
</dbReference>
<gene>
    <name evidence="2" type="ORF">QNA08_14775</name>
</gene>
<dbReference type="PANTHER" id="PTHR43032">
    <property type="entry name" value="PROTEIN-METHIONINE-SULFOXIDE REDUCTASE"/>
    <property type="match status" value="1"/>
</dbReference>
<reference evidence="2 3" key="1">
    <citation type="submission" date="2023-05" db="EMBL/GenBank/DDBJ databases">
        <title>Chelatococcus sp. nov., a moderately thermophilic bacterium isolated from hot spring microbial mat.</title>
        <authorList>
            <person name="Hu C.-J."/>
            <person name="Li W.-J."/>
        </authorList>
    </citation>
    <scope>NUCLEOTIDE SEQUENCE [LARGE SCALE GENOMIC DNA]</scope>
    <source>
        <strain evidence="2 3">SYSU G07232</strain>
    </source>
</reference>
<dbReference type="SUPFAM" id="SSF56524">
    <property type="entry name" value="Oxidoreductase molybdopterin-binding domain"/>
    <property type="match status" value="1"/>
</dbReference>
<dbReference type="InterPro" id="IPR000572">
    <property type="entry name" value="OxRdtase_Mopterin-bd_dom"/>
</dbReference>
<dbReference type="RefSeq" id="WP_283741498.1">
    <property type="nucleotide sequence ID" value="NZ_JASJEV010000010.1"/>
</dbReference>
<sequence length="261" mass="29135">MNAPLPKLPHPDSGAILREAARRASPWSRRQFLRDMLGLGSLTLLTGCDIVDGMSAEAALGRMSDFNDRVQAFLFDPERLAPEYPERMITRPFPFNSFYTPNVPEKAPVIDPATYRLAVTGLVDAPRGWTLEELNALPRVTQITRHVCIEGWSAIGKFTGVRFSDFLRRAGADLTAKYVTLRCEDGYATSIDMASALHAQTQLTLMMDGVPLPRAHGFPVKLRVPTKLGFKNPKHLVEIEIGNDYTGGYWETYGYNWFSGL</sequence>
<organism evidence="2 3">
    <name type="scientific">Chelatococcus albus</name>
    <dbReference type="NCBI Taxonomy" id="3047466"/>
    <lineage>
        <taxon>Bacteria</taxon>
        <taxon>Pseudomonadati</taxon>
        <taxon>Pseudomonadota</taxon>
        <taxon>Alphaproteobacteria</taxon>
        <taxon>Hyphomicrobiales</taxon>
        <taxon>Chelatococcaceae</taxon>
        <taxon>Chelatococcus</taxon>
    </lineage>
</organism>
<name>A0ABT7AJF3_9HYPH</name>
<dbReference type="PANTHER" id="PTHR43032:SF2">
    <property type="entry name" value="BLL0505 PROTEIN"/>
    <property type="match status" value="1"/>
</dbReference>
<keyword evidence="3" id="KW-1185">Reference proteome</keyword>
<dbReference type="Pfam" id="PF00174">
    <property type="entry name" value="Oxidored_molyb"/>
    <property type="match status" value="1"/>
</dbReference>
<protein>
    <submittedName>
        <fullName evidence="2">Molybdopterin-dependent oxidoreductase</fullName>
    </submittedName>
</protein>
<accession>A0ABT7AJF3</accession>
<dbReference type="EMBL" id="JASJEV010000010">
    <property type="protein sequence ID" value="MDJ1159498.1"/>
    <property type="molecule type" value="Genomic_DNA"/>
</dbReference>
<evidence type="ECO:0000313" key="2">
    <source>
        <dbReference type="EMBL" id="MDJ1159498.1"/>
    </source>
</evidence>
<evidence type="ECO:0000259" key="1">
    <source>
        <dbReference type="Pfam" id="PF00174"/>
    </source>
</evidence>
<feature type="domain" description="Oxidoreductase molybdopterin-binding" evidence="1">
    <location>
        <begin position="107"/>
        <end position="250"/>
    </location>
</feature>
<dbReference type="Gene3D" id="3.90.420.10">
    <property type="entry name" value="Oxidoreductase, molybdopterin-binding domain"/>
    <property type="match status" value="1"/>
</dbReference>
<dbReference type="Proteomes" id="UP001321492">
    <property type="component" value="Unassembled WGS sequence"/>
</dbReference>
<comment type="caution">
    <text evidence="2">The sequence shown here is derived from an EMBL/GenBank/DDBJ whole genome shotgun (WGS) entry which is preliminary data.</text>
</comment>
<dbReference type="PROSITE" id="PS51318">
    <property type="entry name" value="TAT"/>
    <property type="match status" value="1"/>
</dbReference>